<sequence>MVDAEDLIPPSDDLKIGALSDEDHQDDDEMQEEIVGNELMTLQSDDVLGDELTEMERHDELIRKFPITQFL</sequence>
<name>A0ABC8K0A3_ERUVS</name>
<evidence type="ECO:0000313" key="3">
    <source>
        <dbReference type="Proteomes" id="UP001642260"/>
    </source>
</evidence>
<gene>
    <name evidence="2" type="ORF">ERUC_LOCUS17190</name>
</gene>
<accession>A0ABC8K0A3</accession>
<feature type="region of interest" description="Disordered" evidence="1">
    <location>
        <begin position="1"/>
        <end position="27"/>
    </location>
</feature>
<evidence type="ECO:0000313" key="2">
    <source>
        <dbReference type="EMBL" id="CAH8347682.1"/>
    </source>
</evidence>
<organism evidence="2 3">
    <name type="scientific">Eruca vesicaria subsp. sativa</name>
    <name type="common">Garden rocket</name>
    <name type="synonym">Eruca sativa</name>
    <dbReference type="NCBI Taxonomy" id="29727"/>
    <lineage>
        <taxon>Eukaryota</taxon>
        <taxon>Viridiplantae</taxon>
        <taxon>Streptophyta</taxon>
        <taxon>Embryophyta</taxon>
        <taxon>Tracheophyta</taxon>
        <taxon>Spermatophyta</taxon>
        <taxon>Magnoliopsida</taxon>
        <taxon>eudicotyledons</taxon>
        <taxon>Gunneridae</taxon>
        <taxon>Pentapetalae</taxon>
        <taxon>rosids</taxon>
        <taxon>malvids</taxon>
        <taxon>Brassicales</taxon>
        <taxon>Brassicaceae</taxon>
        <taxon>Brassiceae</taxon>
        <taxon>Eruca</taxon>
    </lineage>
</organism>
<dbReference type="EMBL" id="CAKOAT010157600">
    <property type="protein sequence ID" value="CAH8347682.1"/>
    <property type="molecule type" value="Genomic_DNA"/>
</dbReference>
<reference evidence="2 3" key="1">
    <citation type="submission" date="2022-03" db="EMBL/GenBank/DDBJ databases">
        <authorList>
            <person name="Macdonald S."/>
            <person name="Ahmed S."/>
            <person name="Newling K."/>
        </authorList>
    </citation>
    <scope>NUCLEOTIDE SEQUENCE [LARGE SCALE GENOMIC DNA]</scope>
</reference>
<dbReference type="AlphaFoldDB" id="A0ABC8K0A3"/>
<evidence type="ECO:0000256" key="1">
    <source>
        <dbReference type="SAM" id="MobiDB-lite"/>
    </source>
</evidence>
<protein>
    <submittedName>
        <fullName evidence="2">Uncharacterized protein</fullName>
    </submittedName>
</protein>
<proteinExistence type="predicted"/>
<keyword evidence="3" id="KW-1185">Reference proteome</keyword>
<dbReference type="Proteomes" id="UP001642260">
    <property type="component" value="Unassembled WGS sequence"/>
</dbReference>
<comment type="caution">
    <text evidence="2">The sequence shown here is derived from an EMBL/GenBank/DDBJ whole genome shotgun (WGS) entry which is preliminary data.</text>
</comment>